<protein>
    <submittedName>
        <fullName evidence="2">Uncharacterized protein</fullName>
    </submittedName>
</protein>
<dbReference type="Proteomes" id="UP000037035">
    <property type="component" value="Unassembled WGS sequence"/>
</dbReference>
<proteinExistence type="predicted"/>
<evidence type="ECO:0000256" key="1">
    <source>
        <dbReference type="SAM" id="MobiDB-lite"/>
    </source>
</evidence>
<dbReference type="EMBL" id="LAVV01007736">
    <property type="protein sequence ID" value="KNZ54944.1"/>
    <property type="molecule type" value="Genomic_DNA"/>
</dbReference>
<dbReference type="AlphaFoldDB" id="A0A0L6V2G5"/>
<feature type="compositionally biased region" description="Polar residues" evidence="1">
    <location>
        <begin position="188"/>
        <end position="204"/>
    </location>
</feature>
<name>A0A0L6V2G5_9BASI</name>
<dbReference type="VEuPathDB" id="FungiDB:VP01_2810g5"/>
<feature type="region of interest" description="Disordered" evidence="1">
    <location>
        <begin position="172"/>
        <end position="204"/>
    </location>
</feature>
<comment type="caution">
    <text evidence="2">The sequence shown here is derived from an EMBL/GenBank/DDBJ whole genome shotgun (WGS) entry which is preliminary data.</text>
</comment>
<reference evidence="2 3" key="1">
    <citation type="submission" date="2015-08" db="EMBL/GenBank/DDBJ databases">
        <title>Next Generation Sequencing and Analysis of the Genome of Puccinia sorghi L Schw, the Causal Agent of Maize Common Rust.</title>
        <authorList>
            <person name="Rochi L."/>
            <person name="Burguener G."/>
            <person name="Darino M."/>
            <person name="Turjanski A."/>
            <person name="Kreff E."/>
            <person name="Dieguez M.J."/>
            <person name="Sacco F."/>
        </authorList>
    </citation>
    <scope>NUCLEOTIDE SEQUENCE [LARGE SCALE GENOMIC DNA]</scope>
    <source>
        <strain evidence="2 3">RO10H11247</strain>
    </source>
</reference>
<evidence type="ECO:0000313" key="2">
    <source>
        <dbReference type="EMBL" id="KNZ54944.1"/>
    </source>
</evidence>
<sequence>MTTCPTARISRFFLPQTLHPGKSESRAIACSMASTSFSLPTNLPWIQPKRRRDKKRKNHQHFVTTENAENPYLIWTAIIGYYESNSIQSQSIVYQEFLALTYKNSVGTFLDKLDARLSSLAAVGLVVGNPEKADIKESLLAEYILAKISTDFASIKEILYQKCPLKALDGKHQETGAPYSAPPEIKQESSMKAQGTFSKSSSSK</sequence>
<accession>A0A0L6V2G5</accession>
<organism evidence="2 3">
    <name type="scientific">Puccinia sorghi</name>
    <dbReference type="NCBI Taxonomy" id="27349"/>
    <lineage>
        <taxon>Eukaryota</taxon>
        <taxon>Fungi</taxon>
        <taxon>Dikarya</taxon>
        <taxon>Basidiomycota</taxon>
        <taxon>Pucciniomycotina</taxon>
        <taxon>Pucciniomycetes</taxon>
        <taxon>Pucciniales</taxon>
        <taxon>Pucciniaceae</taxon>
        <taxon>Puccinia</taxon>
    </lineage>
</organism>
<evidence type="ECO:0000313" key="3">
    <source>
        <dbReference type="Proteomes" id="UP000037035"/>
    </source>
</evidence>
<dbReference type="OrthoDB" id="418757at2759"/>
<gene>
    <name evidence="2" type="ORF">VP01_2810g5</name>
</gene>
<keyword evidence="3" id="KW-1185">Reference proteome</keyword>